<evidence type="ECO:0000313" key="1">
    <source>
        <dbReference type="EMBL" id="BCL61145.1"/>
    </source>
</evidence>
<reference evidence="1" key="1">
    <citation type="submission" date="2020-09" db="EMBL/GenBank/DDBJ databases">
        <title>Desulfogranum mesoprofundum gen. nov., sp. nov., a novel mesophilic, sulfate-reducing chemolithoautotroph isolated from a deep-sea hydrothermal vent chimney in the Suiyo Seamount.</title>
        <authorList>
            <person name="Hashimoto Y."/>
            <person name="Nakagawa S."/>
        </authorList>
    </citation>
    <scope>NUCLEOTIDE SEQUENCE</scope>
    <source>
        <strain evidence="1">KT2</strain>
    </source>
</reference>
<dbReference type="AlphaFoldDB" id="A0A8D5JPC8"/>
<organism evidence="1 2">
    <name type="scientific">Desulfomarina profundi</name>
    <dbReference type="NCBI Taxonomy" id="2772557"/>
    <lineage>
        <taxon>Bacteria</taxon>
        <taxon>Pseudomonadati</taxon>
        <taxon>Thermodesulfobacteriota</taxon>
        <taxon>Desulfobulbia</taxon>
        <taxon>Desulfobulbales</taxon>
        <taxon>Desulfobulbaceae</taxon>
        <taxon>Desulfomarina</taxon>
    </lineage>
</organism>
<proteinExistence type="predicted"/>
<dbReference type="KEGG" id="dbk:DGMP_18380"/>
<accession>A0A8D5JPC8</accession>
<evidence type="ECO:0000313" key="2">
    <source>
        <dbReference type="Proteomes" id="UP000826725"/>
    </source>
</evidence>
<dbReference type="Proteomes" id="UP000826725">
    <property type="component" value="Chromosome"/>
</dbReference>
<dbReference type="EMBL" id="AP024086">
    <property type="protein sequence ID" value="BCL61145.1"/>
    <property type="molecule type" value="Genomic_DNA"/>
</dbReference>
<gene>
    <name evidence="1" type="ORF">DGMP_18380</name>
</gene>
<sequence>MGWRRRAGTGSVLCGKYHFELTWGQVASAAIQCGANNIPDHVSQKTVTGKFQQDLFFPLVK</sequence>
<protein>
    <submittedName>
        <fullName evidence="1">Uncharacterized protein</fullName>
    </submittedName>
</protein>
<name>A0A8D5JPC8_9BACT</name>
<keyword evidence="2" id="KW-1185">Reference proteome</keyword>